<dbReference type="EMBL" id="BAAAMU010000078">
    <property type="protein sequence ID" value="GAA1667161.1"/>
    <property type="molecule type" value="Genomic_DNA"/>
</dbReference>
<accession>A0ABP4S4K2</accession>
<dbReference type="PANTHER" id="PTHR43575">
    <property type="entry name" value="PROTEIN ABCI7, CHLOROPLASTIC"/>
    <property type="match status" value="1"/>
</dbReference>
<organism evidence="3 4">
    <name type="scientific">Nonomuraea maheshkhaliensis</name>
    <dbReference type="NCBI Taxonomy" id="419590"/>
    <lineage>
        <taxon>Bacteria</taxon>
        <taxon>Bacillati</taxon>
        <taxon>Actinomycetota</taxon>
        <taxon>Actinomycetes</taxon>
        <taxon>Streptosporangiales</taxon>
        <taxon>Streptosporangiaceae</taxon>
        <taxon>Nonomuraea</taxon>
    </lineage>
</organism>
<dbReference type="Proteomes" id="UP001500064">
    <property type="component" value="Unassembled WGS sequence"/>
</dbReference>
<dbReference type="InterPro" id="IPR000825">
    <property type="entry name" value="SUF_FeS_clus_asmbl_SufBD_core"/>
</dbReference>
<evidence type="ECO:0000256" key="1">
    <source>
        <dbReference type="ARBA" id="ARBA00043967"/>
    </source>
</evidence>
<dbReference type="InterPro" id="IPR055346">
    <property type="entry name" value="Fe-S_cluster_assembly_SufBD"/>
</dbReference>
<proteinExistence type="inferred from homology"/>
<dbReference type="Pfam" id="PF01458">
    <property type="entry name" value="SUFBD_core"/>
    <property type="match status" value="1"/>
</dbReference>
<dbReference type="PANTHER" id="PTHR43575:SF1">
    <property type="entry name" value="PROTEIN ABCI7, CHLOROPLASTIC"/>
    <property type="match status" value="1"/>
</dbReference>
<dbReference type="InterPro" id="IPR037284">
    <property type="entry name" value="SUF_FeS_clus_asmbl_SufBD_sf"/>
</dbReference>
<dbReference type="RefSeq" id="WP_346111536.1">
    <property type="nucleotide sequence ID" value="NZ_BAAAMU010000078.1"/>
</dbReference>
<evidence type="ECO:0000313" key="3">
    <source>
        <dbReference type="EMBL" id="GAA1667161.1"/>
    </source>
</evidence>
<reference evidence="4" key="1">
    <citation type="journal article" date="2019" name="Int. J. Syst. Evol. Microbiol.">
        <title>The Global Catalogue of Microorganisms (GCM) 10K type strain sequencing project: providing services to taxonomists for standard genome sequencing and annotation.</title>
        <authorList>
            <consortium name="The Broad Institute Genomics Platform"/>
            <consortium name="The Broad Institute Genome Sequencing Center for Infectious Disease"/>
            <person name="Wu L."/>
            <person name="Ma J."/>
        </authorList>
    </citation>
    <scope>NUCLEOTIDE SEQUENCE [LARGE SCALE GENOMIC DNA]</scope>
    <source>
        <strain evidence="4">JCM 13929</strain>
    </source>
</reference>
<evidence type="ECO:0000259" key="2">
    <source>
        <dbReference type="Pfam" id="PF01458"/>
    </source>
</evidence>
<name>A0ABP4S4K2_9ACTN</name>
<sequence>MGLNEKPLSTLHEKASYDLADFDVPTGREEAWRFTPLARLKGLHNGKAEAAGHVRVDVEAAPEVTVETVGRDDARVGKSFMPADRVSAQAWNSFEKATVITVPREAVTSKPTVLTLTGSGDGAAYGHIVVRVEPMAEAVLVLDHKGSAVYADNIEFVVGDGASLKVVSLQDWDDDAVHVSSHHAQLAKDATFRSFVVTFGGDLVRLSPSVTYTAPGGDADMSGVYFVDAGQHLEHRLLVDHSQPNCKSNVDYRGALQGDRAHAVWIGDVIIRVEAEGTDTYELNRNLILTDGARADSVPNLEILTGEVAGAGHASASGRLDDEHIFYLQARGIPHDEARRLVVRGFLGQLIEKIEIAEIRERVMNALEAELNTSEAAAVSDAAESAAVSYAAESAAEPVR</sequence>
<comment type="similarity">
    <text evidence="1">Belongs to the iron-sulfur cluster assembly SufBD family.</text>
</comment>
<dbReference type="NCBIfam" id="TIGR01981">
    <property type="entry name" value="sufD"/>
    <property type="match status" value="1"/>
</dbReference>
<keyword evidence="4" id="KW-1185">Reference proteome</keyword>
<dbReference type="SUPFAM" id="SSF101960">
    <property type="entry name" value="Stabilizer of iron transporter SufD"/>
    <property type="match status" value="1"/>
</dbReference>
<evidence type="ECO:0000313" key="4">
    <source>
        <dbReference type="Proteomes" id="UP001500064"/>
    </source>
</evidence>
<gene>
    <name evidence="3" type="primary">sufD</name>
    <name evidence="3" type="ORF">GCM10009733_075850</name>
</gene>
<comment type="caution">
    <text evidence="3">The sequence shown here is derived from an EMBL/GenBank/DDBJ whole genome shotgun (WGS) entry which is preliminary data.</text>
</comment>
<dbReference type="InterPro" id="IPR011542">
    <property type="entry name" value="SUF_FeS_clus_asmbl_SufD"/>
</dbReference>
<feature type="domain" description="SUF system FeS cluster assembly SufBD core" evidence="2">
    <location>
        <begin position="120"/>
        <end position="346"/>
    </location>
</feature>
<protein>
    <submittedName>
        <fullName evidence="3">Fe-S cluster assembly protein SufD</fullName>
    </submittedName>
</protein>